<dbReference type="Proteomes" id="UP000198802">
    <property type="component" value="Unassembled WGS sequence"/>
</dbReference>
<dbReference type="GO" id="GO:0005829">
    <property type="term" value="C:cytosol"/>
    <property type="evidence" value="ECO:0007669"/>
    <property type="project" value="TreeGrafter"/>
</dbReference>
<evidence type="ECO:0000256" key="6">
    <source>
        <dbReference type="RuleBase" id="RU361277"/>
    </source>
</evidence>
<dbReference type="PANTHER" id="PTHR43880:SF12">
    <property type="entry name" value="ALCOHOL DEHYDROGENASE CLASS-3"/>
    <property type="match status" value="1"/>
</dbReference>
<protein>
    <submittedName>
        <fullName evidence="8">Alcohol dehydrogenase</fullName>
    </submittedName>
</protein>
<accession>A0A0S4QR35</accession>
<dbReference type="Pfam" id="PF00107">
    <property type="entry name" value="ADH_zinc_N"/>
    <property type="match status" value="1"/>
</dbReference>
<dbReference type="InterPro" id="IPR020843">
    <property type="entry name" value="ER"/>
</dbReference>
<comment type="similarity">
    <text evidence="1 6">Belongs to the zinc-containing alcohol dehydrogenase family.</text>
</comment>
<evidence type="ECO:0000256" key="2">
    <source>
        <dbReference type="ARBA" id="ARBA00022723"/>
    </source>
</evidence>
<keyword evidence="9" id="KW-1185">Reference proteome</keyword>
<dbReference type="InterPro" id="IPR013154">
    <property type="entry name" value="ADH-like_N"/>
</dbReference>
<dbReference type="InterPro" id="IPR002328">
    <property type="entry name" value="ADH_Zn_CS"/>
</dbReference>
<keyword evidence="3 6" id="KW-0862">Zinc</keyword>
<dbReference type="InterPro" id="IPR011032">
    <property type="entry name" value="GroES-like_sf"/>
</dbReference>
<keyword evidence="4" id="KW-0560">Oxidoreductase</keyword>
<keyword evidence="5" id="KW-0520">NAD</keyword>
<dbReference type="GO" id="GO:0046294">
    <property type="term" value="P:formaldehyde catabolic process"/>
    <property type="evidence" value="ECO:0007669"/>
    <property type="project" value="TreeGrafter"/>
</dbReference>
<name>A0A0S4QR35_9ACTN</name>
<evidence type="ECO:0000256" key="3">
    <source>
        <dbReference type="ARBA" id="ARBA00022833"/>
    </source>
</evidence>
<proteinExistence type="inferred from homology"/>
<evidence type="ECO:0000313" key="9">
    <source>
        <dbReference type="Proteomes" id="UP000198802"/>
    </source>
</evidence>
<keyword evidence="2 6" id="KW-0479">Metal-binding</keyword>
<feature type="domain" description="Enoyl reductase (ER)" evidence="7">
    <location>
        <begin position="10"/>
        <end position="370"/>
    </location>
</feature>
<dbReference type="SUPFAM" id="SSF50129">
    <property type="entry name" value="GroES-like"/>
    <property type="match status" value="1"/>
</dbReference>
<dbReference type="PANTHER" id="PTHR43880">
    <property type="entry name" value="ALCOHOL DEHYDROGENASE"/>
    <property type="match status" value="1"/>
</dbReference>
<reference evidence="9" key="1">
    <citation type="submission" date="2015-11" db="EMBL/GenBank/DDBJ databases">
        <authorList>
            <person name="Varghese N."/>
        </authorList>
    </citation>
    <scope>NUCLEOTIDE SEQUENCE [LARGE SCALE GENOMIC DNA]</scope>
    <source>
        <strain evidence="9">DSM 45899</strain>
    </source>
</reference>
<organism evidence="8 9">
    <name type="scientific">Parafrankia irregularis</name>
    <dbReference type="NCBI Taxonomy" id="795642"/>
    <lineage>
        <taxon>Bacteria</taxon>
        <taxon>Bacillati</taxon>
        <taxon>Actinomycetota</taxon>
        <taxon>Actinomycetes</taxon>
        <taxon>Frankiales</taxon>
        <taxon>Frankiaceae</taxon>
        <taxon>Parafrankia</taxon>
    </lineage>
</organism>
<evidence type="ECO:0000256" key="1">
    <source>
        <dbReference type="ARBA" id="ARBA00008072"/>
    </source>
</evidence>
<dbReference type="SMART" id="SM00829">
    <property type="entry name" value="PKS_ER"/>
    <property type="match status" value="1"/>
</dbReference>
<dbReference type="RefSeq" id="WP_091280520.1">
    <property type="nucleotide sequence ID" value="NZ_FAOZ01000016.1"/>
</dbReference>
<comment type="cofactor">
    <cofactor evidence="6">
        <name>Zn(2+)</name>
        <dbReference type="ChEBI" id="CHEBI:29105"/>
    </cofactor>
</comment>
<dbReference type="InterPro" id="IPR036291">
    <property type="entry name" value="NAD(P)-bd_dom_sf"/>
</dbReference>
<evidence type="ECO:0000259" key="7">
    <source>
        <dbReference type="SMART" id="SM00829"/>
    </source>
</evidence>
<dbReference type="Gene3D" id="3.90.180.10">
    <property type="entry name" value="Medium-chain alcohol dehydrogenases, catalytic domain"/>
    <property type="match status" value="1"/>
</dbReference>
<dbReference type="PROSITE" id="PS00059">
    <property type="entry name" value="ADH_ZINC"/>
    <property type="match status" value="1"/>
</dbReference>
<dbReference type="GO" id="GO:0008270">
    <property type="term" value="F:zinc ion binding"/>
    <property type="evidence" value="ECO:0007669"/>
    <property type="project" value="InterPro"/>
</dbReference>
<evidence type="ECO:0000256" key="5">
    <source>
        <dbReference type="ARBA" id="ARBA00023027"/>
    </source>
</evidence>
<evidence type="ECO:0000256" key="4">
    <source>
        <dbReference type="ARBA" id="ARBA00023002"/>
    </source>
</evidence>
<gene>
    <name evidence="8" type="ORF">Ga0074812_11694</name>
</gene>
<dbReference type="Pfam" id="PF08240">
    <property type="entry name" value="ADH_N"/>
    <property type="match status" value="1"/>
</dbReference>
<dbReference type="EMBL" id="FAOZ01000016">
    <property type="protein sequence ID" value="CUU58064.1"/>
    <property type="molecule type" value="Genomic_DNA"/>
</dbReference>
<dbReference type="SUPFAM" id="SSF51735">
    <property type="entry name" value="NAD(P)-binding Rossmann-fold domains"/>
    <property type="match status" value="1"/>
</dbReference>
<dbReference type="AlphaFoldDB" id="A0A0S4QR35"/>
<dbReference type="Gene3D" id="3.40.50.720">
    <property type="entry name" value="NAD(P)-binding Rossmann-like Domain"/>
    <property type="match status" value="1"/>
</dbReference>
<dbReference type="GO" id="GO:0051903">
    <property type="term" value="F:S-(hydroxymethyl)glutathione dehydrogenase [NAD(P)+] activity"/>
    <property type="evidence" value="ECO:0007669"/>
    <property type="project" value="TreeGrafter"/>
</dbReference>
<dbReference type="InterPro" id="IPR013149">
    <property type="entry name" value="ADH-like_C"/>
</dbReference>
<evidence type="ECO:0000313" key="8">
    <source>
        <dbReference type="EMBL" id="CUU58064.1"/>
    </source>
</evidence>
<sequence>MRAAVLRDAGRLEVEDLDVPEPGPGEVRVQVRATGVCHTDLTVVEGKMPVPRPVVLGHEGAGVVDAVGPGVADLSVGDHVVLTITPGCGVCRQCQLGALGLCEVAAPHMIDGRLSHGQQRLTKGAERINHFALQSSFAEYAVVDRRAAVKVPDDVPFDIACLTACGVSTGFGAAVVRAGVEAGETVLVIGAGGVGLATVLGAVTAGAGRVIVADRSAAACQLAEDLGATDSIVVEEDTNLVSRVRALTRGGGGVGSGGGGGVDVAIDAVGTGRTAAAAFNALRRGGRAVVVGVADPRATVSVPLYHLIDQRVLTGSTNGSIRPQVDIPRILDLYRAGRLPLDRLVTRRYPLEDIGQAMAELGVKPGRAVITF</sequence>